<dbReference type="InterPro" id="IPR013655">
    <property type="entry name" value="PAS_fold_3"/>
</dbReference>
<dbReference type="PROSITE" id="PS50112">
    <property type="entry name" value="PAS"/>
    <property type="match status" value="1"/>
</dbReference>
<dbReference type="RefSeq" id="WP_186828165.1">
    <property type="nucleotide sequence ID" value="NZ_VLJS01000080.1"/>
</dbReference>
<sequence>MSRLPDMTPPAGPHLQAVHTCHDGTRRTVYWTDEEVPYPDGRLIVSRTDLDGVITHANEAFVELSGYSREELIGAPHSILRHPDMPRAAFADLWDTLKAGRKWHGYVKNLRKDGKHYWVYATALPNVRHGQVVGYTSVRRKPSRRAIAEVLPLYRQGLEQEAAEATA</sequence>
<dbReference type="CDD" id="cd00130">
    <property type="entry name" value="PAS"/>
    <property type="match status" value="1"/>
</dbReference>
<proteinExistence type="predicted"/>
<reference evidence="2 3" key="1">
    <citation type="submission" date="2019-07" db="EMBL/GenBank/DDBJ databases">
        <title>Genome sequencing of lignin-degrading bacterial isolates.</title>
        <authorList>
            <person name="Gladden J."/>
        </authorList>
    </citation>
    <scope>NUCLEOTIDE SEQUENCE [LARGE SCALE GENOMIC DNA]</scope>
    <source>
        <strain evidence="2 3">J19</strain>
    </source>
</reference>
<keyword evidence="3" id="KW-1185">Reference proteome</keyword>
<dbReference type="NCBIfam" id="TIGR00229">
    <property type="entry name" value="sensory_box"/>
    <property type="match status" value="1"/>
</dbReference>
<evidence type="ECO:0000259" key="1">
    <source>
        <dbReference type="PROSITE" id="PS50112"/>
    </source>
</evidence>
<dbReference type="Pfam" id="PF08447">
    <property type="entry name" value="PAS_3"/>
    <property type="match status" value="1"/>
</dbReference>
<accession>A0A562D873</accession>
<evidence type="ECO:0000313" key="2">
    <source>
        <dbReference type="EMBL" id="TWH06005.1"/>
    </source>
</evidence>
<dbReference type="SMART" id="SM00091">
    <property type="entry name" value="PAS"/>
    <property type="match status" value="1"/>
</dbReference>
<dbReference type="Proteomes" id="UP000321583">
    <property type="component" value="Unassembled WGS sequence"/>
</dbReference>
<feature type="domain" description="PAS" evidence="1">
    <location>
        <begin position="49"/>
        <end position="84"/>
    </location>
</feature>
<dbReference type="AlphaFoldDB" id="A0A562D873"/>
<protein>
    <submittedName>
        <fullName evidence="2">Aerotaxis receptor</fullName>
    </submittedName>
</protein>
<organism evidence="2 3">
    <name type="scientific">Pseudoxanthomonas taiwanensis J19</name>
    <dbReference type="NCBI Taxonomy" id="935569"/>
    <lineage>
        <taxon>Bacteria</taxon>
        <taxon>Pseudomonadati</taxon>
        <taxon>Pseudomonadota</taxon>
        <taxon>Gammaproteobacteria</taxon>
        <taxon>Lysobacterales</taxon>
        <taxon>Lysobacteraceae</taxon>
        <taxon>Pseudoxanthomonas</taxon>
    </lineage>
</organism>
<evidence type="ECO:0000313" key="3">
    <source>
        <dbReference type="Proteomes" id="UP000321583"/>
    </source>
</evidence>
<keyword evidence="2" id="KW-0675">Receptor</keyword>
<comment type="caution">
    <text evidence="2">The sequence shown here is derived from an EMBL/GenBank/DDBJ whole genome shotgun (WGS) entry which is preliminary data.</text>
</comment>
<name>A0A562D873_9GAMM</name>
<dbReference type="InterPro" id="IPR035965">
    <property type="entry name" value="PAS-like_dom_sf"/>
</dbReference>
<dbReference type="EMBL" id="VLJS01000080">
    <property type="protein sequence ID" value="TWH06005.1"/>
    <property type="molecule type" value="Genomic_DNA"/>
</dbReference>
<dbReference type="InterPro" id="IPR000014">
    <property type="entry name" value="PAS"/>
</dbReference>
<gene>
    <name evidence="2" type="ORF">L613_000500000700</name>
</gene>
<dbReference type="SUPFAM" id="SSF55785">
    <property type="entry name" value="PYP-like sensor domain (PAS domain)"/>
    <property type="match status" value="1"/>
</dbReference>
<dbReference type="Gene3D" id="3.30.450.20">
    <property type="entry name" value="PAS domain"/>
    <property type="match status" value="1"/>
</dbReference>